<feature type="domain" description="Probable ATP-binding protein BrxC 4th six-stranded beta-sheet" evidence="3">
    <location>
        <begin position="568"/>
        <end position="740"/>
    </location>
</feature>
<dbReference type="RefSeq" id="WP_143113415.1">
    <property type="nucleotide sequence ID" value="NZ_CABFNH010000029.1"/>
</dbReference>
<dbReference type="AlphaFoldDB" id="A0A508YUP2"/>
<dbReference type="InterPro" id="IPR027417">
    <property type="entry name" value="P-loop_NTPase"/>
</dbReference>
<dbReference type="NCBIfam" id="NF033441">
    <property type="entry name" value="BREX_BrxC"/>
    <property type="match status" value="1"/>
</dbReference>
<dbReference type="Pfam" id="PF25796">
    <property type="entry name" value="BREX_BrxC_4th"/>
    <property type="match status" value="1"/>
</dbReference>
<evidence type="ECO:0000313" key="5">
    <source>
        <dbReference type="Proteomes" id="UP000365705"/>
    </source>
</evidence>
<dbReference type="InterPro" id="IPR047679">
    <property type="entry name" value="BREX_BrxC"/>
</dbReference>
<dbReference type="Proteomes" id="UP000365705">
    <property type="component" value="Unassembled WGS sequence"/>
</dbReference>
<evidence type="ECO:0000313" key="4">
    <source>
        <dbReference type="EMBL" id="VTZ92764.1"/>
    </source>
</evidence>
<gene>
    <name evidence="4" type="ORF">LMUP508_01775</name>
</gene>
<proteinExistence type="predicted"/>
<feature type="compositionally biased region" description="Basic and acidic residues" evidence="1">
    <location>
        <begin position="1179"/>
        <end position="1189"/>
    </location>
</feature>
<evidence type="ECO:0008006" key="6">
    <source>
        <dbReference type="Google" id="ProtNLM"/>
    </source>
</evidence>
<dbReference type="Pfam" id="PF25791">
    <property type="entry name" value="WHD_BREX_BrxC"/>
    <property type="match status" value="1"/>
</dbReference>
<sequence>MTQLKEIFAKQIDRPINGVIKVGSEDEQVKQTELSEYVVTRELQNDFKKFFDEYDKSIGHPTEEMGVWISGFFGSGKSHFLKILSYLLENDVVAGKNAIDYFLEDGKFDDDSLKNSILKATSIPNDVILFNIDSKADSSIQDGNTILDVFLRVFNEKLGYSPVARVANMERELDQAGKFKEFQNVFKELNENTSWKDSRRAYILLSSRIQEALEKCGFINNKEAAKRYVDNVTSPAPFSINAEQFAKLIKDYLDQAGKDHHLIFLADEVGQFIGDDGNKMLNLQTIVEQLGIQCQGRAWVVVTSQQQMNTVVSTFNKTRDDFSKIQGRFKTMITMTSANAGEVIQKRLLSKKPNYQELLENLYQEQGFTIDNKINFTDSMNREKFDTPERFANNYPFIPYQFELLKDSLNMIRSKGANGKNMSDGERSMLATFQEAAIRYKESNINVLIPFAAFFPGMRQFLSHDHQVVFTKAENDNEVNPNNEDFGFNEQVLAVLFMVKYVETFKATLENITTLMLDNINVDLNALKNKVAASLKLLVRKNYVQQHVDTYEFLTDSEQEINEEINSIDIDDRSIVQEIGNYLLNSNLIDAKYQYPKKPKQYIFEFSETIDGSALNQTGRPLNIQIISPLVIDAYDPAQFSLTAAGNNTIVVTLKNDEQYIESMRRRLRLKEYLSKGSTQSDPAKQAVIMVKSAEYQEISESTNTRIEKDLQDADIYVLDNVLSGGSNFKTRLADAKKQLIDDLYRNLNYIDTFKSNDDLFDLLAGKNQAGILDNEENIQAINALLKYVDLQNNQIKDISLANVNKHFKDSPFGYADADIAWLAAKAFTDGKLRLFYNNEQLTLEEARKDPKNFSKYFVQSTYTSKIKLKPVKELSKRQKEDVKEYLDEVLQQRMLSNFDDPSEKIANEVKSKTQKFINKLQYMKQQSYANELAYPGHELLSDGIRLLTPILNQDSDTLFETISKNLDKFEDWTDEFEDKGLADFYGDNSTSFSPQQKTWNRSYDYYQRYKAAEAFLSDDTLKETTDKLIKNLRNDNASYSIGNLKTLNTQFADEYIKIIDKLQASVTAISQQKRTDLLNLITNSALSTSEINHLQKSIMQRFDEIDQKTKALSSSQDTNAYAQMYGLQKDIKETDQEFRNAFNDANEQLRIRLANSNSDTASADASSDTNSSNNASKTDAKPKTNEPAHVKARISHTYQVTQLLQDKTWNISSEADLDKYLAQLRRSIEHEMKNYDDLNINF</sequence>
<reference evidence="4 5" key="1">
    <citation type="submission" date="2019-06" db="EMBL/GenBank/DDBJ databases">
        <authorList>
            <person name="Rodrigo-Torres L."/>
            <person name="Arahal R. D."/>
            <person name="Lucena T."/>
        </authorList>
    </citation>
    <scope>NUCLEOTIDE SEQUENCE [LARGE SCALE GENOMIC DNA]</scope>
    <source>
        <strain evidence="4 5">INIA P508</strain>
    </source>
</reference>
<evidence type="ECO:0000259" key="3">
    <source>
        <dbReference type="Pfam" id="PF25796"/>
    </source>
</evidence>
<dbReference type="EMBL" id="CABFNH010000029">
    <property type="protein sequence ID" value="VTZ92764.1"/>
    <property type="molecule type" value="Genomic_DNA"/>
</dbReference>
<dbReference type="SUPFAM" id="SSF52540">
    <property type="entry name" value="P-loop containing nucleoside triphosphate hydrolases"/>
    <property type="match status" value="1"/>
</dbReference>
<name>A0A508YUP2_LIMMU</name>
<organism evidence="4 5">
    <name type="scientific">Limosilactobacillus mucosae</name>
    <name type="common">Lactobacillus mucosae</name>
    <dbReference type="NCBI Taxonomy" id="97478"/>
    <lineage>
        <taxon>Bacteria</taxon>
        <taxon>Bacillati</taxon>
        <taxon>Bacillota</taxon>
        <taxon>Bacilli</taxon>
        <taxon>Lactobacillales</taxon>
        <taxon>Lactobacillaceae</taxon>
        <taxon>Limosilactobacillus</taxon>
    </lineage>
</organism>
<dbReference type="InterPro" id="IPR058038">
    <property type="entry name" value="BREX_BrxC_wHTH"/>
</dbReference>
<evidence type="ECO:0000256" key="1">
    <source>
        <dbReference type="SAM" id="MobiDB-lite"/>
    </source>
</evidence>
<feature type="compositionally biased region" description="Low complexity" evidence="1">
    <location>
        <begin position="1158"/>
        <end position="1178"/>
    </location>
</feature>
<evidence type="ECO:0000259" key="2">
    <source>
        <dbReference type="Pfam" id="PF25791"/>
    </source>
</evidence>
<feature type="domain" description="Probable ATP-binding protein BrxC winged helix-turn-helix" evidence="2">
    <location>
        <begin position="748"/>
        <end position="869"/>
    </location>
</feature>
<dbReference type="InterPro" id="IPR058036">
    <property type="entry name" value="BREX_BrxC_4th"/>
</dbReference>
<accession>A0A508YUP2</accession>
<protein>
    <recommendedName>
        <fullName evidence="6">BREX system P-loop protein BrxC</fullName>
    </recommendedName>
</protein>
<feature type="region of interest" description="Disordered" evidence="1">
    <location>
        <begin position="1158"/>
        <end position="1189"/>
    </location>
</feature>